<dbReference type="OrthoDB" id="4405280at2759"/>
<name>A0A5J4TA10_9EUKA</name>
<dbReference type="EMBL" id="SNRW01035174">
    <property type="protein sequence ID" value="KAA6355098.1"/>
    <property type="molecule type" value="Genomic_DNA"/>
</dbReference>
<dbReference type="Proteomes" id="UP000324800">
    <property type="component" value="Unassembled WGS sequence"/>
</dbReference>
<reference evidence="1 2" key="1">
    <citation type="submission" date="2019-03" db="EMBL/GenBank/DDBJ databases">
        <title>Single cell metagenomics reveals metabolic interactions within the superorganism composed of flagellate Streblomastix strix and complex community of Bacteroidetes bacteria on its surface.</title>
        <authorList>
            <person name="Treitli S.C."/>
            <person name="Kolisko M."/>
            <person name="Husnik F."/>
            <person name="Keeling P."/>
            <person name="Hampl V."/>
        </authorList>
    </citation>
    <scope>NUCLEOTIDE SEQUENCE [LARGE SCALE GENOMIC DNA]</scope>
    <source>
        <strain evidence="1">ST1C</strain>
    </source>
</reference>
<gene>
    <name evidence="1" type="ORF">EZS28_049375</name>
</gene>
<accession>A0A5J4TA10</accession>
<sequence length="189" mass="20610">MEIIVQIPKSRCQYLPIDDSRDECIPVPPAPAVCTSGLPSTVPPFSCVCTIDNHPTGCSCPQNSTSLIGVPKEQCKCLMFGDQRPDCIPEPKSDCIVSSSVTVPVGSETTPDCAHPTTRTSTTICPCIADEQPLQRLIAVPSAGQLPFQVRDVRRLMTQWKYDQHSSGQHKALGDLIMDSKTKNEDDIR</sequence>
<dbReference type="AlphaFoldDB" id="A0A5J4TA10"/>
<organism evidence="1 2">
    <name type="scientific">Streblomastix strix</name>
    <dbReference type="NCBI Taxonomy" id="222440"/>
    <lineage>
        <taxon>Eukaryota</taxon>
        <taxon>Metamonada</taxon>
        <taxon>Preaxostyla</taxon>
        <taxon>Oxymonadida</taxon>
        <taxon>Streblomastigidae</taxon>
        <taxon>Streblomastix</taxon>
    </lineage>
</organism>
<proteinExistence type="predicted"/>
<protein>
    <submittedName>
        <fullName evidence="1">Uncharacterized protein</fullName>
    </submittedName>
</protein>
<comment type="caution">
    <text evidence="1">The sequence shown here is derived from an EMBL/GenBank/DDBJ whole genome shotgun (WGS) entry which is preliminary data.</text>
</comment>
<evidence type="ECO:0000313" key="2">
    <source>
        <dbReference type="Proteomes" id="UP000324800"/>
    </source>
</evidence>
<evidence type="ECO:0000313" key="1">
    <source>
        <dbReference type="EMBL" id="KAA6355098.1"/>
    </source>
</evidence>